<feature type="compositionally biased region" description="Polar residues" evidence="1">
    <location>
        <begin position="1"/>
        <end position="14"/>
    </location>
</feature>
<dbReference type="EMBL" id="HG994372">
    <property type="protein sequence ID" value="CAF2113227.1"/>
    <property type="molecule type" value="Genomic_DNA"/>
</dbReference>
<gene>
    <name evidence="3" type="ORF">DARMORV10_C08P35470.1</name>
</gene>
<dbReference type="AlphaFoldDB" id="A0A816UF18"/>
<protein>
    <submittedName>
        <fullName evidence="3">(rape) hypothetical protein</fullName>
    </submittedName>
</protein>
<keyword evidence="2" id="KW-0472">Membrane</keyword>
<proteinExistence type="predicted"/>
<keyword evidence="2" id="KW-1133">Transmembrane helix</keyword>
<evidence type="ECO:0000313" key="3">
    <source>
        <dbReference type="EMBL" id="CAF2113227.1"/>
    </source>
</evidence>
<accession>A0A816UF18</accession>
<keyword evidence="2" id="KW-0812">Transmembrane</keyword>
<dbReference type="Proteomes" id="UP001295469">
    <property type="component" value="Chromosome C08"/>
</dbReference>
<organism evidence="3">
    <name type="scientific">Brassica napus</name>
    <name type="common">Rape</name>
    <dbReference type="NCBI Taxonomy" id="3708"/>
    <lineage>
        <taxon>Eukaryota</taxon>
        <taxon>Viridiplantae</taxon>
        <taxon>Streptophyta</taxon>
        <taxon>Embryophyta</taxon>
        <taxon>Tracheophyta</taxon>
        <taxon>Spermatophyta</taxon>
        <taxon>Magnoliopsida</taxon>
        <taxon>eudicotyledons</taxon>
        <taxon>Gunneridae</taxon>
        <taxon>Pentapetalae</taxon>
        <taxon>rosids</taxon>
        <taxon>malvids</taxon>
        <taxon>Brassicales</taxon>
        <taxon>Brassicaceae</taxon>
        <taxon>Brassiceae</taxon>
        <taxon>Brassica</taxon>
    </lineage>
</organism>
<dbReference type="PANTHER" id="PTHR37744:SF1">
    <property type="entry name" value="STAR LIPID TRANSFER-LIKE PROTEIN"/>
    <property type="match status" value="1"/>
</dbReference>
<feature type="non-terminal residue" evidence="3">
    <location>
        <position position="131"/>
    </location>
</feature>
<evidence type="ECO:0000256" key="1">
    <source>
        <dbReference type="SAM" id="MobiDB-lite"/>
    </source>
</evidence>
<feature type="transmembrane region" description="Helical" evidence="2">
    <location>
        <begin position="71"/>
        <end position="92"/>
    </location>
</feature>
<sequence>ESQNRISFLSSPSPTEMEEHNDAVSRGGGGESSLFDGSAHWWWAMGSGAQIMWGVRCIRRGYAGDNRLMPVKAFGIASLFVGAIATTSVAFLSASGIHTVQDAIDMGASIRTNLGITPQIPDKHITGTPVV</sequence>
<reference evidence="3" key="1">
    <citation type="submission" date="2021-01" db="EMBL/GenBank/DDBJ databases">
        <authorList>
            <consortium name="Genoscope - CEA"/>
            <person name="William W."/>
        </authorList>
    </citation>
    <scope>NUCLEOTIDE SEQUENCE</scope>
</reference>
<feature type="region of interest" description="Disordered" evidence="1">
    <location>
        <begin position="1"/>
        <end position="31"/>
    </location>
</feature>
<name>A0A816UF18_BRANA</name>
<evidence type="ECO:0000256" key="2">
    <source>
        <dbReference type="SAM" id="Phobius"/>
    </source>
</evidence>
<dbReference type="PANTHER" id="PTHR37744">
    <property type="entry name" value="STAR LIPID TRANSFER-LIKE PROTEIN"/>
    <property type="match status" value="1"/>
</dbReference>